<dbReference type="RefSeq" id="WP_165982950.1">
    <property type="nucleotide sequence ID" value="NZ_SDGP01000001.1"/>
</dbReference>
<protein>
    <submittedName>
        <fullName evidence="1">Uncharacterized protein</fullName>
    </submittedName>
</protein>
<dbReference type="Proteomes" id="UP000294865">
    <property type="component" value="Unassembled WGS sequence"/>
</dbReference>
<accession>A0A4R6C715</accession>
<proteinExistence type="predicted"/>
<reference evidence="1 2" key="1">
    <citation type="submission" date="2019-01" db="EMBL/GenBank/DDBJ databases">
        <title>Draft genome sequences of Macrococcus caseolyticus, Macrococcus canis, Macrococcus bohemicus and Macrococcus goetzii.</title>
        <authorList>
            <person name="Mazhar S."/>
            <person name="Altermann E."/>
            <person name="Hill C."/>
            <person name="Mcauliffe O."/>
        </authorList>
    </citation>
    <scope>NUCLEOTIDE SEQUENCE [LARGE SCALE GENOMIC DNA]</scope>
    <source>
        <strain evidence="1 2">DPC7162</strain>
    </source>
</reference>
<evidence type="ECO:0000313" key="2">
    <source>
        <dbReference type="Proteomes" id="UP000294865"/>
    </source>
</evidence>
<evidence type="ECO:0000313" key="1">
    <source>
        <dbReference type="EMBL" id="TDM18149.1"/>
    </source>
</evidence>
<name>A0A4R6C715_9STAP</name>
<organism evidence="1 2">
    <name type="scientific">Macrococcoides canis</name>
    <dbReference type="NCBI Taxonomy" id="1855823"/>
    <lineage>
        <taxon>Bacteria</taxon>
        <taxon>Bacillati</taxon>
        <taxon>Bacillota</taxon>
        <taxon>Bacilli</taxon>
        <taxon>Bacillales</taxon>
        <taxon>Staphylococcaceae</taxon>
        <taxon>Macrococcoides</taxon>
    </lineage>
</organism>
<dbReference type="AlphaFoldDB" id="A0A4R6C715"/>
<comment type="caution">
    <text evidence="1">The sequence shown here is derived from an EMBL/GenBank/DDBJ whole genome shotgun (WGS) entry which is preliminary data.</text>
</comment>
<sequence length="62" mass="7665">MKYIVKWWRLMDITELIDKYKKEQQLIESMINLTNIHQNSLLISKLDVYEEIIKDLEKIKRQ</sequence>
<dbReference type="EMBL" id="SDQG01000001">
    <property type="protein sequence ID" value="TDM18149.1"/>
    <property type="molecule type" value="Genomic_DNA"/>
</dbReference>
<gene>
    <name evidence="1" type="ORF">ETI04_01265</name>
</gene>